<dbReference type="InParanoid" id="A0A1Y2G667"/>
<dbReference type="OrthoDB" id="5419315at2759"/>
<organism evidence="5 6">
    <name type="scientific">Leucosporidium creatinivorum</name>
    <dbReference type="NCBI Taxonomy" id="106004"/>
    <lineage>
        <taxon>Eukaryota</taxon>
        <taxon>Fungi</taxon>
        <taxon>Dikarya</taxon>
        <taxon>Basidiomycota</taxon>
        <taxon>Pucciniomycotina</taxon>
        <taxon>Microbotryomycetes</taxon>
        <taxon>Leucosporidiales</taxon>
        <taxon>Leucosporidium</taxon>
    </lineage>
</organism>
<dbReference type="InterPro" id="IPR021858">
    <property type="entry name" value="Fun_TF"/>
</dbReference>
<protein>
    <recommendedName>
        <fullName evidence="4">Zn(2)-C6 fungal-type domain-containing protein</fullName>
    </recommendedName>
</protein>
<dbReference type="EMBL" id="MCGR01000001">
    <property type="protein sequence ID" value="ORY92847.1"/>
    <property type="molecule type" value="Genomic_DNA"/>
</dbReference>
<dbReference type="AlphaFoldDB" id="A0A1Y2G667"/>
<evidence type="ECO:0000259" key="4">
    <source>
        <dbReference type="PROSITE" id="PS50048"/>
    </source>
</evidence>
<feature type="compositionally biased region" description="Low complexity" evidence="3">
    <location>
        <begin position="95"/>
        <end position="116"/>
    </location>
</feature>
<dbReference type="CDD" id="cd12148">
    <property type="entry name" value="fungal_TF_MHR"/>
    <property type="match status" value="1"/>
</dbReference>
<dbReference type="GO" id="GO:0000981">
    <property type="term" value="F:DNA-binding transcription factor activity, RNA polymerase II-specific"/>
    <property type="evidence" value="ECO:0007669"/>
    <property type="project" value="InterPro"/>
</dbReference>
<dbReference type="SMART" id="SM00066">
    <property type="entry name" value="GAL4"/>
    <property type="match status" value="1"/>
</dbReference>
<comment type="subcellular location">
    <subcellularLocation>
        <location evidence="1">Nucleus</location>
    </subcellularLocation>
</comment>
<evidence type="ECO:0000313" key="5">
    <source>
        <dbReference type="EMBL" id="ORY92847.1"/>
    </source>
</evidence>
<feature type="domain" description="Zn(2)-C6 fungal-type" evidence="4">
    <location>
        <begin position="22"/>
        <end position="53"/>
    </location>
</feature>
<dbReference type="GO" id="GO:0005634">
    <property type="term" value="C:nucleus"/>
    <property type="evidence" value="ECO:0007669"/>
    <property type="project" value="UniProtKB-SubCell"/>
</dbReference>
<dbReference type="PROSITE" id="PS50048">
    <property type="entry name" value="ZN2_CY6_FUNGAL_2"/>
    <property type="match status" value="1"/>
</dbReference>
<evidence type="ECO:0000256" key="2">
    <source>
        <dbReference type="ARBA" id="ARBA00023242"/>
    </source>
</evidence>
<dbReference type="Proteomes" id="UP000193467">
    <property type="component" value="Unassembled WGS sequence"/>
</dbReference>
<keyword evidence="6" id="KW-1185">Reference proteome</keyword>
<dbReference type="STRING" id="106004.A0A1Y2G667"/>
<dbReference type="PROSITE" id="PS00463">
    <property type="entry name" value="ZN2_CY6_FUNGAL_1"/>
    <property type="match status" value="1"/>
</dbReference>
<feature type="compositionally biased region" description="Pro residues" evidence="3">
    <location>
        <begin position="77"/>
        <end position="94"/>
    </location>
</feature>
<evidence type="ECO:0000313" key="6">
    <source>
        <dbReference type="Proteomes" id="UP000193467"/>
    </source>
</evidence>
<accession>A0A1Y2G667</accession>
<dbReference type="PANTHER" id="PTHR37534">
    <property type="entry name" value="TRANSCRIPTIONAL ACTIVATOR PROTEIN UGA3"/>
    <property type="match status" value="1"/>
</dbReference>
<sequence length="631" mass="68274">MPPSTAVHAKPPRPVYKRSRLGCQTCKRRRKKCPEVYNEDGVCERCEMGGFECEPTADDGKPARSSASASQGSTPKESPPSTSPPHPQPQPPPLYQQAPTSLPSASPTLPSPSYAPLAPPAIPPSSTFSSYPPATAYTDPSTLALTQNLGPDPPSSFSPFADLAYSAALLDFFNNLPPIMPAPGYYSPSTDISNNLLGFGGAGAGGVGGWPLLGGGDLRSFIIKELAEGEDLSSVDGGAELNYTASVYCDFEEEWLRVFEPSQRQLVKQITFGSVTSTPTSRAACLAVVAGLRARLLPPNDSRIDAFIQRSDSYYNQAMQTLMSAPFEVQAGTLFDLMVYQTNQYGAAAGYAVQELVDALVTAHPQLGPHPIPFIAGAPGQVNFLLYGFFALDALRALAFGRRTFFDVPSSGSLPPFTFVGDVTITMDRDILRGVTPHFFFFAARICNLAMDEKEGLLGSVQSRAAAEKLEKEIIEWQPKLPMSKERSPSEELERFGTQEMWRQALLINLRQLLYHVGPLHPSIRASLKSIITLGCSPSAPSTAFPVEPPTLVPSNFATAERAVPWFIAATCAVCEHDRAVIRQALAHKSPFFGTKHLPLGEIIWQATDAAGYPQDWRSVLKKEGISLMFL</sequence>
<evidence type="ECO:0000256" key="1">
    <source>
        <dbReference type="ARBA" id="ARBA00004123"/>
    </source>
</evidence>
<dbReference type="InterPro" id="IPR001138">
    <property type="entry name" value="Zn2Cys6_DnaBD"/>
</dbReference>
<dbReference type="PANTHER" id="PTHR37534:SF46">
    <property type="entry name" value="ZN(II)2CYS6 TRANSCRIPTION FACTOR (EUROFUNG)"/>
    <property type="match status" value="1"/>
</dbReference>
<dbReference type="GO" id="GO:0008270">
    <property type="term" value="F:zinc ion binding"/>
    <property type="evidence" value="ECO:0007669"/>
    <property type="project" value="InterPro"/>
</dbReference>
<gene>
    <name evidence="5" type="ORF">BCR35DRAFT_298426</name>
</gene>
<dbReference type="Pfam" id="PF00172">
    <property type="entry name" value="Zn_clus"/>
    <property type="match status" value="1"/>
</dbReference>
<evidence type="ECO:0000256" key="3">
    <source>
        <dbReference type="SAM" id="MobiDB-lite"/>
    </source>
</evidence>
<feature type="region of interest" description="Disordered" evidence="3">
    <location>
        <begin position="50"/>
        <end position="121"/>
    </location>
</feature>
<reference evidence="5 6" key="1">
    <citation type="submission" date="2016-07" db="EMBL/GenBank/DDBJ databases">
        <title>Pervasive Adenine N6-methylation of Active Genes in Fungi.</title>
        <authorList>
            <consortium name="DOE Joint Genome Institute"/>
            <person name="Mondo S.J."/>
            <person name="Dannebaum R.O."/>
            <person name="Kuo R.C."/>
            <person name="Labutti K."/>
            <person name="Haridas S."/>
            <person name="Kuo A."/>
            <person name="Salamov A."/>
            <person name="Ahrendt S.R."/>
            <person name="Lipzen A."/>
            <person name="Sullivan W."/>
            <person name="Andreopoulos W.B."/>
            <person name="Clum A."/>
            <person name="Lindquist E."/>
            <person name="Daum C."/>
            <person name="Ramamoorthy G.K."/>
            <person name="Gryganskyi A."/>
            <person name="Culley D."/>
            <person name="Magnuson J.K."/>
            <person name="James T.Y."/>
            <person name="O'Malley M.A."/>
            <person name="Stajich J.E."/>
            <person name="Spatafora J.W."/>
            <person name="Visel A."/>
            <person name="Grigoriev I.V."/>
        </authorList>
    </citation>
    <scope>NUCLEOTIDE SEQUENCE [LARGE SCALE GENOMIC DNA]</scope>
    <source>
        <strain evidence="5 6">62-1032</strain>
    </source>
</reference>
<name>A0A1Y2G667_9BASI</name>
<dbReference type="CDD" id="cd00067">
    <property type="entry name" value="GAL4"/>
    <property type="match status" value="1"/>
</dbReference>
<proteinExistence type="predicted"/>
<dbReference type="Pfam" id="PF11951">
    <property type="entry name" value="Fungal_trans_2"/>
    <property type="match status" value="1"/>
</dbReference>
<dbReference type="InterPro" id="IPR036864">
    <property type="entry name" value="Zn2-C6_fun-type_DNA-bd_sf"/>
</dbReference>
<keyword evidence="2" id="KW-0539">Nucleus</keyword>
<dbReference type="SUPFAM" id="SSF57701">
    <property type="entry name" value="Zn2/Cys6 DNA-binding domain"/>
    <property type="match status" value="1"/>
</dbReference>
<comment type="caution">
    <text evidence="5">The sequence shown here is derived from an EMBL/GenBank/DDBJ whole genome shotgun (WGS) entry which is preliminary data.</text>
</comment>